<feature type="compositionally biased region" description="Low complexity" evidence="6">
    <location>
        <begin position="1164"/>
        <end position="1178"/>
    </location>
</feature>
<dbReference type="GO" id="GO:0016020">
    <property type="term" value="C:membrane"/>
    <property type="evidence" value="ECO:0007669"/>
    <property type="project" value="UniProtKB-SubCell"/>
</dbReference>
<feature type="compositionally biased region" description="Low complexity" evidence="6">
    <location>
        <begin position="110"/>
        <end position="130"/>
    </location>
</feature>
<feature type="compositionally biased region" description="Polar residues" evidence="6">
    <location>
        <begin position="1043"/>
        <end position="1072"/>
    </location>
</feature>
<feature type="compositionally biased region" description="Polar residues" evidence="6">
    <location>
        <begin position="138"/>
        <end position="154"/>
    </location>
</feature>
<evidence type="ECO:0000256" key="6">
    <source>
        <dbReference type="SAM" id="MobiDB-lite"/>
    </source>
</evidence>
<feature type="compositionally biased region" description="Low complexity" evidence="6">
    <location>
        <begin position="192"/>
        <end position="222"/>
    </location>
</feature>
<dbReference type="Proteomes" id="UP000005239">
    <property type="component" value="Unassembled WGS sequence"/>
</dbReference>
<evidence type="ECO:0000313" key="9">
    <source>
        <dbReference type="Proteomes" id="UP000005239"/>
    </source>
</evidence>
<evidence type="ECO:0000256" key="4">
    <source>
        <dbReference type="ARBA" id="ARBA00022989"/>
    </source>
</evidence>
<dbReference type="InterPro" id="IPR050920">
    <property type="entry name" value="Nematode_rcpt-like_delta"/>
</dbReference>
<protein>
    <recommendedName>
        <fullName evidence="10">G protein-coupled receptor</fullName>
    </recommendedName>
</protein>
<evidence type="ECO:0000256" key="5">
    <source>
        <dbReference type="ARBA" id="ARBA00023136"/>
    </source>
</evidence>
<sequence length="1582" mass="167960">MLWLLLLVMACDAENGASVVYVRYDSTNLPLAALPTNLLSQCSIACEKTKGSVTSGDCVSLFSPLPSSPSVISFARTTSAVGTCPAGSMQFFKFGQRDETSPAASSAGPKVDSTSTSVSSKTTSVDQTSTGSHPMLGSTEQSRALETSTMNEGHTSGTENGSTTYGSTGTTPMMMPARLTSEADSTTRGVQSTGTTPPVSSTPTTTSTLTSTGSMTSPSTVSLTNPPSPTETSPAEITSTTGSSTVPSLSSKVTSAEYSDAPTIVTTTTSGTSTSTSTSAPISYTASASTEHTTVYSTIHTSPVGPIASPTSTQSVTTMISTTSAPITATASTSTVATESTTSTSTPTLTTTMPLTTTTSVLTTTTPAATTTSTAPTTSSPTTTSMSTTTLTTSTASTTTTMPNALDNFTFVDVPGSNVSCFYEVRSEGRFSTNGLCAMEGSDPCKPEGLVSVFGNCAGTRTLTVVDPTRCVSTLMYAVSTLCVPWEAMFADKVNPTAIGNATSQSCSTGLAVASVCTTNPLGVTMITGRYTDNLLGFTAGGAGVIISSCWTTDKNLQASYCPVAPGYVRTNCLQSLFTTDTHTHWTSKDVLRMEAAPCASHSMLIAGSGGARCIGWDTGSTTAPFDRSLTQGSSWYVWNGTLPKALYDGTIMGRLLAYEEYMVLPRVLVTPSASLPRYAHIIFIIGLSSNVGLLLASFYRTPQALNNYSIMIKAGSLNDLVAGFCHFFTMQRVLVFPRDLVYLSMGPCSLISERACYLGYSMQLFTLIYSFYVMTASFAYRLWILNRPSPSGRNVLLLMIALLVPPTIVVSAYTYAQADLELTQEFLLKNAPKYLSEPGALSGHPGMTPHLLFTIIFMIFTFKSITYHSISAQERTRKMHKNLVQALTVHAMLPPLTIFAVILFALMFFDIYRHAIAAIPTALSSLCTIYYVAPYKQFVLCQSKISSSIASSLAAIPSDLINQCARGCEKTVGCSGFSIVSLQCSLLSSPLPSSPSDISFVRTMPTAAFCPAGSKHFATFGQIHPSSQSNSVSSLASSTSSIGGQTSASSLTPVTGVTHETGSQTSSSSTIAGVLTTPPLSSSTGARVWEATASSTHAGVMTTVHSNEGETSKVSGSSSGTIEPSTTSIPTLDKTTSTAGSTATSTRTTLSAPVESTSTVTMPTYLPSTTLSTSTTSSLPEISTTSSFKHIHCVNEYIDSNININGDIRTGNKSFKYLYCNFLSGFQHDNNGAVDNGFNEYFVYHLHDTSNDDLHLKLKFDSEYYYYHNRTDSVNEYRNHYNDSIEDFHQSEFHYDRAAHQHIDNNHSEYDGANDFYVYFNVKFVDVPGSNVSCYYEKRSLGRFSTNGLCALEGSDPCKAQGLVSVFGSCAGKSALKVADFQCASTLCYMSTICVPWEAMFADKVNPTANGNFSNKPSCQSYTGLADGGGICAPNIFGALGIRCWRRKDNDIRMSSDNTLQASYCPVHPGYPNSNCAQSLGNIGWIRTGTIPCEGNGNFQNMGAAPCANHSMLISGSGGSRCIGWDSGATTTPFNRSLITDSSWFVWNGTLPKALYDGSVMGRLLEYKEYMVLPRVLISPL</sequence>
<feature type="region of interest" description="Disordered" evidence="6">
    <location>
        <begin position="366"/>
        <end position="396"/>
    </location>
</feature>
<keyword evidence="5 7" id="KW-0472">Membrane</keyword>
<keyword evidence="4 7" id="KW-1133">Transmembrane helix</keyword>
<feature type="compositionally biased region" description="Polar residues" evidence="6">
    <location>
        <begin position="1113"/>
        <end position="1135"/>
    </location>
</feature>
<dbReference type="PANTHER" id="PTHR22945">
    <property type="entry name" value="SERPENTINE RECEPTOR, CLASS D DELTA"/>
    <property type="match status" value="1"/>
</dbReference>
<feature type="compositionally biased region" description="Low complexity" evidence="6">
    <location>
        <begin position="155"/>
        <end position="171"/>
    </location>
</feature>
<organism evidence="8 9">
    <name type="scientific">Pristionchus pacificus</name>
    <name type="common">Parasitic nematode worm</name>
    <dbReference type="NCBI Taxonomy" id="54126"/>
    <lineage>
        <taxon>Eukaryota</taxon>
        <taxon>Metazoa</taxon>
        <taxon>Ecdysozoa</taxon>
        <taxon>Nematoda</taxon>
        <taxon>Chromadorea</taxon>
        <taxon>Rhabditida</taxon>
        <taxon>Rhabditina</taxon>
        <taxon>Diplogasteromorpha</taxon>
        <taxon>Diplogasteroidea</taxon>
        <taxon>Neodiplogasteridae</taxon>
        <taxon>Pristionchus</taxon>
    </lineage>
</organism>
<feature type="region of interest" description="Disordered" evidence="6">
    <location>
        <begin position="1102"/>
        <end position="1178"/>
    </location>
</feature>
<name>A0A8R1YCJ8_PRIPA</name>
<evidence type="ECO:0008006" key="10">
    <source>
        <dbReference type="Google" id="ProtNLM"/>
    </source>
</evidence>
<feature type="region of interest" description="Disordered" evidence="6">
    <location>
        <begin position="99"/>
        <end position="258"/>
    </location>
</feature>
<feature type="transmembrane region" description="Helical" evidence="7">
    <location>
        <begin position="892"/>
        <end position="910"/>
    </location>
</feature>
<feature type="transmembrane region" description="Helical" evidence="7">
    <location>
        <begin position="852"/>
        <end position="871"/>
    </location>
</feature>
<evidence type="ECO:0000256" key="7">
    <source>
        <dbReference type="SAM" id="Phobius"/>
    </source>
</evidence>
<reference evidence="8" key="2">
    <citation type="submission" date="2022-06" db="UniProtKB">
        <authorList>
            <consortium name="EnsemblMetazoa"/>
        </authorList>
    </citation>
    <scope>IDENTIFICATION</scope>
    <source>
        <strain evidence="8">PS312</strain>
    </source>
</reference>
<feature type="compositionally biased region" description="Low complexity" evidence="6">
    <location>
        <begin position="1136"/>
        <end position="1153"/>
    </location>
</feature>
<comment type="similarity">
    <text evidence="2">Belongs to the nematode receptor-like protein srd family.</text>
</comment>
<evidence type="ECO:0000256" key="1">
    <source>
        <dbReference type="ARBA" id="ARBA00004141"/>
    </source>
</evidence>
<gene>
    <name evidence="8" type="primary">WBGene00093275</name>
</gene>
<feature type="transmembrane region" description="Helical" evidence="7">
    <location>
        <begin position="796"/>
        <end position="817"/>
    </location>
</feature>
<evidence type="ECO:0000313" key="8">
    <source>
        <dbReference type="EnsemblMetazoa" id="PPA03721.1"/>
    </source>
</evidence>
<dbReference type="PANTHER" id="PTHR22945:SF40">
    <property type="entry name" value="SERPENTINE RECEPTOR, CLASS D (DELTA)-RELATED"/>
    <property type="match status" value="1"/>
</dbReference>
<feature type="compositionally biased region" description="Low complexity" evidence="6">
    <location>
        <begin position="1032"/>
        <end position="1042"/>
    </location>
</feature>
<feature type="region of interest" description="Disordered" evidence="6">
    <location>
        <begin position="1032"/>
        <end position="1086"/>
    </location>
</feature>
<feature type="compositionally biased region" description="Polar residues" evidence="6">
    <location>
        <begin position="230"/>
        <end position="257"/>
    </location>
</feature>
<feature type="transmembrane region" description="Helical" evidence="7">
    <location>
        <begin position="679"/>
        <end position="700"/>
    </location>
</feature>
<evidence type="ECO:0000256" key="3">
    <source>
        <dbReference type="ARBA" id="ARBA00022692"/>
    </source>
</evidence>
<proteinExistence type="inferred from homology"/>
<dbReference type="InterPro" id="IPR019421">
    <property type="entry name" value="7TM_GPCR_serpentine_rcpt_Srd"/>
</dbReference>
<accession>A0A8R1YCJ8</accession>
<dbReference type="Pfam" id="PF10317">
    <property type="entry name" value="7TM_GPCR_Srd"/>
    <property type="match status" value="1"/>
</dbReference>
<feature type="transmembrane region" description="Helical" evidence="7">
    <location>
        <begin position="721"/>
        <end position="738"/>
    </location>
</feature>
<evidence type="ECO:0000256" key="2">
    <source>
        <dbReference type="ARBA" id="ARBA00009166"/>
    </source>
</evidence>
<reference evidence="9" key="1">
    <citation type="journal article" date="2008" name="Nat. Genet.">
        <title>The Pristionchus pacificus genome provides a unique perspective on nematode lifestyle and parasitism.</title>
        <authorList>
            <person name="Dieterich C."/>
            <person name="Clifton S.W."/>
            <person name="Schuster L.N."/>
            <person name="Chinwalla A."/>
            <person name="Delehaunty K."/>
            <person name="Dinkelacker I."/>
            <person name="Fulton L."/>
            <person name="Fulton R."/>
            <person name="Godfrey J."/>
            <person name="Minx P."/>
            <person name="Mitreva M."/>
            <person name="Roeseler W."/>
            <person name="Tian H."/>
            <person name="Witte H."/>
            <person name="Yang S.P."/>
            <person name="Wilson R.K."/>
            <person name="Sommer R.J."/>
        </authorList>
    </citation>
    <scope>NUCLEOTIDE SEQUENCE [LARGE SCALE GENOMIC DNA]</scope>
    <source>
        <strain evidence="9">PS312</strain>
    </source>
</reference>
<comment type="subcellular location">
    <subcellularLocation>
        <location evidence="1">Membrane</location>
        <topology evidence="1">Multi-pass membrane protein</topology>
    </subcellularLocation>
</comment>
<feature type="compositionally biased region" description="Polar residues" evidence="6">
    <location>
        <begin position="182"/>
        <end position="191"/>
    </location>
</feature>
<keyword evidence="9" id="KW-1185">Reference proteome</keyword>
<keyword evidence="3 7" id="KW-0812">Transmembrane</keyword>
<dbReference type="EnsemblMetazoa" id="PPA03721.1">
    <property type="protein sequence ID" value="PPA03721.1"/>
    <property type="gene ID" value="WBGene00093275"/>
</dbReference>
<feature type="transmembrane region" description="Helical" evidence="7">
    <location>
        <begin position="758"/>
        <end position="784"/>
    </location>
</feature>